<dbReference type="GO" id="GO:0005886">
    <property type="term" value="C:plasma membrane"/>
    <property type="evidence" value="ECO:0007669"/>
    <property type="project" value="UniProtKB-SubCell"/>
</dbReference>
<dbReference type="InterPro" id="IPR018076">
    <property type="entry name" value="T2SS_GspF_dom"/>
</dbReference>
<dbReference type="PANTHER" id="PTHR35007">
    <property type="entry name" value="INTEGRAL MEMBRANE PROTEIN-RELATED"/>
    <property type="match status" value="1"/>
</dbReference>
<feature type="transmembrane region" description="Helical" evidence="6">
    <location>
        <begin position="272"/>
        <end position="294"/>
    </location>
</feature>
<evidence type="ECO:0000256" key="3">
    <source>
        <dbReference type="ARBA" id="ARBA00022692"/>
    </source>
</evidence>
<keyword evidence="2" id="KW-1003">Cell membrane</keyword>
<dbReference type="AlphaFoldDB" id="A0A1M5C9N6"/>
<dbReference type="Proteomes" id="UP000184423">
    <property type="component" value="Unassembled WGS sequence"/>
</dbReference>
<feature type="transmembrane region" description="Helical" evidence="6">
    <location>
        <begin position="56"/>
        <end position="73"/>
    </location>
</feature>
<dbReference type="PANTHER" id="PTHR35007:SF2">
    <property type="entry name" value="PILUS ASSEMBLE PROTEIN"/>
    <property type="match status" value="1"/>
</dbReference>
<sequence>MLLLILLLSFLLAFCVINLIFMIALRNKITLRGRIDKIKEDVKLDELSNKSFLERAVVPLYLVLFNFFLKFTPQNKINRLNKRLELAGYHKNDIGRWIFTKAMSTIISFLFSFILFNLLSNSTLNSLILALFIGILTNYLFSFNLSVRVKRRKKNILRDLPYVLDLITVSVEAGLSFDGAIAKVVDNIKGDLSDEFAKTLKEIRMGIQRKTDLKSLSQRCDVKELSSFVTSLIQADELGVSLGKVLRIESANLREQRKQAARENAMKAPIKMLFPLVFFIFPTIFVIILGPAFIKLYNFFLR</sequence>
<evidence type="ECO:0000256" key="5">
    <source>
        <dbReference type="ARBA" id="ARBA00023136"/>
    </source>
</evidence>
<gene>
    <name evidence="8" type="ORF">SAMN02746091_02682</name>
</gene>
<proteinExistence type="predicted"/>
<reference evidence="9" key="1">
    <citation type="submission" date="2016-11" db="EMBL/GenBank/DDBJ databases">
        <authorList>
            <person name="Varghese N."/>
            <person name="Submissions S."/>
        </authorList>
    </citation>
    <scope>NUCLEOTIDE SEQUENCE [LARGE SCALE GENOMIC DNA]</scope>
    <source>
        <strain evidence="9">DSM 10124</strain>
    </source>
</reference>
<evidence type="ECO:0000256" key="1">
    <source>
        <dbReference type="ARBA" id="ARBA00004651"/>
    </source>
</evidence>
<comment type="subcellular location">
    <subcellularLocation>
        <location evidence="1">Cell membrane</location>
        <topology evidence="1">Multi-pass membrane protein</topology>
    </subcellularLocation>
</comment>
<feature type="transmembrane region" description="Helical" evidence="6">
    <location>
        <begin position="94"/>
        <end position="115"/>
    </location>
</feature>
<name>A0A1M5C9N6_9CLOT</name>
<feature type="transmembrane region" description="Helical" evidence="6">
    <location>
        <begin position="127"/>
        <end position="147"/>
    </location>
</feature>
<protein>
    <submittedName>
        <fullName evidence="8">Tight adherence protein C</fullName>
    </submittedName>
</protein>
<keyword evidence="3 6" id="KW-0812">Transmembrane</keyword>
<dbReference type="RefSeq" id="WP_073250455.1">
    <property type="nucleotide sequence ID" value="NZ_FQVG01000107.1"/>
</dbReference>
<evidence type="ECO:0000256" key="2">
    <source>
        <dbReference type="ARBA" id="ARBA00022475"/>
    </source>
</evidence>
<organism evidence="8 9">
    <name type="scientific">Caloramator proteoclasticus DSM 10124</name>
    <dbReference type="NCBI Taxonomy" id="1121262"/>
    <lineage>
        <taxon>Bacteria</taxon>
        <taxon>Bacillati</taxon>
        <taxon>Bacillota</taxon>
        <taxon>Clostridia</taxon>
        <taxon>Eubacteriales</taxon>
        <taxon>Clostridiaceae</taxon>
        <taxon>Caloramator</taxon>
    </lineage>
</organism>
<evidence type="ECO:0000313" key="9">
    <source>
        <dbReference type="Proteomes" id="UP000184423"/>
    </source>
</evidence>
<keyword evidence="5 6" id="KW-0472">Membrane</keyword>
<keyword evidence="4 6" id="KW-1133">Transmembrane helix</keyword>
<evidence type="ECO:0000313" key="8">
    <source>
        <dbReference type="EMBL" id="SHF51459.1"/>
    </source>
</evidence>
<keyword evidence="9" id="KW-1185">Reference proteome</keyword>
<dbReference type="EMBL" id="FQVG01000107">
    <property type="protein sequence ID" value="SHF51459.1"/>
    <property type="molecule type" value="Genomic_DNA"/>
</dbReference>
<accession>A0A1M5C9N6</accession>
<evidence type="ECO:0000256" key="4">
    <source>
        <dbReference type="ARBA" id="ARBA00022989"/>
    </source>
</evidence>
<evidence type="ECO:0000256" key="6">
    <source>
        <dbReference type="SAM" id="Phobius"/>
    </source>
</evidence>
<evidence type="ECO:0000259" key="7">
    <source>
        <dbReference type="Pfam" id="PF00482"/>
    </source>
</evidence>
<feature type="domain" description="Type II secretion system protein GspF" evidence="7">
    <location>
        <begin position="164"/>
        <end position="289"/>
    </location>
</feature>
<dbReference type="Pfam" id="PF00482">
    <property type="entry name" value="T2SSF"/>
    <property type="match status" value="1"/>
</dbReference>